<gene>
    <name evidence="3" type="ORF">ABEG17_10795</name>
</gene>
<accession>A0AAU7JPP4</accession>
<dbReference type="SUPFAM" id="SSF53335">
    <property type="entry name" value="S-adenosyl-L-methionine-dependent methyltransferases"/>
    <property type="match status" value="1"/>
</dbReference>
<name>A0AAU7JPP4_9MICO</name>
<dbReference type="GO" id="GO:0032259">
    <property type="term" value="P:methylation"/>
    <property type="evidence" value="ECO:0007669"/>
    <property type="project" value="UniProtKB-KW"/>
</dbReference>
<dbReference type="InterPro" id="IPR038375">
    <property type="entry name" value="NDUFAF7_sf"/>
</dbReference>
<keyword evidence="2 3" id="KW-0808">Transferase</keyword>
<dbReference type="PANTHER" id="PTHR12049:SF7">
    <property type="entry name" value="PROTEIN ARGININE METHYLTRANSFERASE NDUFAF7, MITOCHONDRIAL"/>
    <property type="match status" value="1"/>
</dbReference>
<sequence length="314" mass="33544">MSSVEWRDAWQHALYGPRGFYRDERGPRGHFTTATHGTPGAVLAGALVLLAREHALTHVVDVGAGRGELLEHLHSADPTLRLTGVDVVDRPAALPAPVEWVPSPGGRALPDDLQRLSGALVIAHEWLDVVPCTVGEVDDHGVLRALEVDRVTGAEVLGRPVEGPELDWARTHWPASSPGERVEVGLSRDEAWTSLLRRVHSGLAVAVDYGHRGGERPSQGTLTAYREGRAVTPVPDGSCDLTAHVAMDTLDHDDLIDQRTALRGLGVDGATPPFTLAAQDPQAYLGELERSSASATLTAPGGFGDFLWAVKRVG</sequence>
<organism evidence="3">
    <name type="scientific">Pedococcus sp. KACC 23699</name>
    <dbReference type="NCBI Taxonomy" id="3149228"/>
    <lineage>
        <taxon>Bacteria</taxon>
        <taxon>Bacillati</taxon>
        <taxon>Actinomycetota</taxon>
        <taxon>Actinomycetes</taxon>
        <taxon>Micrococcales</taxon>
        <taxon>Intrasporangiaceae</taxon>
        <taxon>Pedococcus</taxon>
    </lineage>
</organism>
<reference evidence="3" key="1">
    <citation type="submission" date="2024-05" db="EMBL/GenBank/DDBJ databases">
        <authorList>
            <person name="Kim S."/>
            <person name="Heo J."/>
            <person name="Choi H."/>
            <person name="Choi Y."/>
            <person name="Kwon S.-W."/>
            <person name="Kim Y."/>
        </authorList>
    </citation>
    <scope>NUCLEOTIDE SEQUENCE</scope>
    <source>
        <strain evidence="3">KACC 23699</strain>
    </source>
</reference>
<dbReference type="AlphaFoldDB" id="A0AAU7JPP4"/>
<dbReference type="EC" id="2.1.1.-" evidence="3"/>
<dbReference type="Pfam" id="PF02636">
    <property type="entry name" value="Methyltransf_28"/>
    <property type="match status" value="1"/>
</dbReference>
<keyword evidence="1 3" id="KW-0489">Methyltransferase</keyword>
<dbReference type="InterPro" id="IPR029063">
    <property type="entry name" value="SAM-dependent_MTases_sf"/>
</dbReference>
<protein>
    <submittedName>
        <fullName evidence="3">SAM-dependent methyltransferase</fullName>
        <ecNumber evidence="3">2.1.1.-</ecNumber>
    </submittedName>
</protein>
<dbReference type="GO" id="GO:0035243">
    <property type="term" value="F:protein-arginine omega-N symmetric methyltransferase activity"/>
    <property type="evidence" value="ECO:0007669"/>
    <property type="project" value="TreeGrafter"/>
</dbReference>
<dbReference type="EMBL" id="CP157483">
    <property type="protein sequence ID" value="XBO42079.1"/>
    <property type="molecule type" value="Genomic_DNA"/>
</dbReference>
<dbReference type="Gene3D" id="3.40.50.12710">
    <property type="match status" value="1"/>
</dbReference>
<dbReference type="InterPro" id="IPR003788">
    <property type="entry name" value="NDUFAF7"/>
</dbReference>
<evidence type="ECO:0000313" key="3">
    <source>
        <dbReference type="EMBL" id="XBO42079.1"/>
    </source>
</evidence>
<evidence type="ECO:0000256" key="2">
    <source>
        <dbReference type="ARBA" id="ARBA00022679"/>
    </source>
</evidence>
<dbReference type="RefSeq" id="WP_406829483.1">
    <property type="nucleotide sequence ID" value="NZ_CP157483.1"/>
</dbReference>
<evidence type="ECO:0000256" key="1">
    <source>
        <dbReference type="ARBA" id="ARBA00022603"/>
    </source>
</evidence>
<proteinExistence type="predicted"/>
<dbReference type="PANTHER" id="PTHR12049">
    <property type="entry name" value="PROTEIN ARGININE METHYLTRANSFERASE NDUFAF7, MITOCHONDRIAL"/>
    <property type="match status" value="1"/>
</dbReference>